<feature type="region of interest" description="Disordered" evidence="1">
    <location>
        <begin position="87"/>
        <end position="109"/>
    </location>
</feature>
<protein>
    <recommendedName>
        <fullName evidence="4">Holin</fullName>
    </recommendedName>
</protein>
<feature type="transmembrane region" description="Helical" evidence="2">
    <location>
        <begin position="32"/>
        <end position="52"/>
    </location>
</feature>
<name>A0A8S5QMP8_9CAUD</name>
<keyword evidence="2" id="KW-0812">Transmembrane</keyword>
<proteinExistence type="predicted"/>
<dbReference type="EMBL" id="BK015697">
    <property type="protein sequence ID" value="DAE20551.1"/>
    <property type="molecule type" value="Genomic_DNA"/>
</dbReference>
<evidence type="ECO:0000313" key="3">
    <source>
        <dbReference type="EMBL" id="DAE20551.1"/>
    </source>
</evidence>
<keyword evidence="2" id="KW-0472">Membrane</keyword>
<reference evidence="3" key="1">
    <citation type="journal article" date="2021" name="Proc. Natl. Acad. Sci. U.S.A.">
        <title>A Catalog of Tens of Thousands of Viruses from Human Metagenomes Reveals Hidden Associations with Chronic Diseases.</title>
        <authorList>
            <person name="Tisza M.J."/>
            <person name="Buck C.B."/>
        </authorList>
    </citation>
    <scope>NUCLEOTIDE SEQUENCE</scope>
    <source>
        <strain evidence="3">CtSH72</strain>
    </source>
</reference>
<evidence type="ECO:0000256" key="1">
    <source>
        <dbReference type="SAM" id="MobiDB-lite"/>
    </source>
</evidence>
<evidence type="ECO:0008006" key="4">
    <source>
        <dbReference type="Google" id="ProtNLM"/>
    </source>
</evidence>
<evidence type="ECO:0000256" key="2">
    <source>
        <dbReference type="SAM" id="Phobius"/>
    </source>
</evidence>
<keyword evidence="2" id="KW-1133">Transmembrane helix</keyword>
<organism evidence="3">
    <name type="scientific">Caudovirales sp. ctSH72</name>
    <dbReference type="NCBI Taxonomy" id="2826773"/>
    <lineage>
        <taxon>Viruses</taxon>
        <taxon>Duplodnaviria</taxon>
        <taxon>Heunggongvirae</taxon>
        <taxon>Uroviricota</taxon>
        <taxon>Caudoviricetes</taxon>
    </lineage>
</organism>
<accession>A0A8S5QMP8</accession>
<sequence>MLYVKRKIKDIISTFKIKKSDKDSMRLIKWSLRYLLFCLILYLGMTIYEWVVTGHANLSEFRQYITAVGGLTIAIQTFSKWLVDSDHDGIPDEAKKDKDERRFPPYDHR</sequence>